<dbReference type="Proteomes" id="UP001515480">
    <property type="component" value="Unassembled WGS sequence"/>
</dbReference>
<evidence type="ECO:0000256" key="1">
    <source>
        <dbReference type="SAM" id="MobiDB-lite"/>
    </source>
</evidence>
<keyword evidence="3" id="KW-1185">Reference proteome</keyword>
<evidence type="ECO:0000313" key="3">
    <source>
        <dbReference type="Proteomes" id="UP001515480"/>
    </source>
</evidence>
<feature type="region of interest" description="Disordered" evidence="1">
    <location>
        <begin position="1"/>
        <end position="39"/>
    </location>
</feature>
<sequence length="610" mass="68838">MATPSPSTQDSAAQASSGDDHDVLGKTAPPVESSCSSLSKTIRLQQAEIRRLHQQLGHAQRAVQAAHDDAHIQIAREVDLRRKAERQAKHFNSLQREMRMWREDRVHDEHEEEASDQELEEEAEEQGTAVAAETAEAQVDGVLCVHTEPMPDGSKRYARSRRSLIASELYNIIRHLETDTAGDILSRLAQRLRCVPQLLQTDGMHRYMKQRDLTILGEVRDHMNNMLSTSVWTQWQHLAHVSTGKIMQLRVATGYNREIVYDSCDEDDEGTEILTPKSMHPDYEFPIGPKFFAVPTKAELEREHALLRDNESAVHKELCNGKKGASMSLTAAILKLIFEANDKRELMRCGQVPDGEAVGEYTIFFLKAGDGFGGKGVGDKIVRGGVSLLSQTGFNCSPHDWLDIFGYGGGEEHRQIELVMSDIILELQAIERAGGYVEGDGGEKYHISLLLGGDKPWQLEIAGKLNMNSTHPWIECLCTQEEGVRLDQPLDTHNVVDAERACENGGRWVTQASMEKQEEKFCELAPKPQARARRDAARDHFCFKFGKTSPFRWLKQSRKQLQSNSAGHSVIVRPDWKRIFRVQVVRRHLLSMMSSHPQTLNLRWKPCNTQ</sequence>
<feature type="compositionally biased region" description="Acidic residues" evidence="1">
    <location>
        <begin position="110"/>
        <end position="125"/>
    </location>
</feature>
<comment type="caution">
    <text evidence="2">The sequence shown here is derived from an EMBL/GenBank/DDBJ whole genome shotgun (WGS) entry which is preliminary data.</text>
</comment>
<feature type="compositionally biased region" description="Polar residues" evidence="1">
    <location>
        <begin position="1"/>
        <end position="17"/>
    </location>
</feature>
<feature type="region of interest" description="Disordered" evidence="1">
    <location>
        <begin position="105"/>
        <end position="129"/>
    </location>
</feature>
<protein>
    <submittedName>
        <fullName evidence="2">Uncharacterized protein</fullName>
    </submittedName>
</protein>
<dbReference type="AlphaFoldDB" id="A0AB34IYK1"/>
<reference evidence="2 3" key="1">
    <citation type="journal article" date="2024" name="Science">
        <title>Giant polyketide synthase enzymes in the biosynthesis of giant marine polyether toxins.</title>
        <authorList>
            <person name="Fallon T.R."/>
            <person name="Shende V.V."/>
            <person name="Wierzbicki I.H."/>
            <person name="Pendleton A.L."/>
            <person name="Watervoot N.F."/>
            <person name="Auber R.P."/>
            <person name="Gonzalez D.J."/>
            <person name="Wisecaver J.H."/>
            <person name="Moore B.S."/>
        </authorList>
    </citation>
    <scope>NUCLEOTIDE SEQUENCE [LARGE SCALE GENOMIC DNA]</scope>
    <source>
        <strain evidence="2 3">12B1</strain>
    </source>
</reference>
<accession>A0AB34IYK1</accession>
<name>A0AB34IYK1_PRYPA</name>
<proteinExistence type="predicted"/>
<organism evidence="2 3">
    <name type="scientific">Prymnesium parvum</name>
    <name type="common">Toxic golden alga</name>
    <dbReference type="NCBI Taxonomy" id="97485"/>
    <lineage>
        <taxon>Eukaryota</taxon>
        <taxon>Haptista</taxon>
        <taxon>Haptophyta</taxon>
        <taxon>Prymnesiophyceae</taxon>
        <taxon>Prymnesiales</taxon>
        <taxon>Prymnesiaceae</taxon>
        <taxon>Prymnesium</taxon>
    </lineage>
</organism>
<dbReference type="EMBL" id="JBGBPQ010000016">
    <property type="protein sequence ID" value="KAL1508163.1"/>
    <property type="molecule type" value="Genomic_DNA"/>
</dbReference>
<evidence type="ECO:0000313" key="2">
    <source>
        <dbReference type="EMBL" id="KAL1508163.1"/>
    </source>
</evidence>
<gene>
    <name evidence="2" type="ORF">AB1Y20_004284</name>
</gene>